<evidence type="ECO:0000313" key="3">
    <source>
        <dbReference type="Proteomes" id="UP000577724"/>
    </source>
</evidence>
<evidence type="ECO:0000259" key="1">
    <source>
        <dbReference type="Pfam" id="PF01507"/>
    </source>
</evidence>
<name>A0ABX2MF21_9BACL</name>
<feature type="domain" description="Phosphoadenosine phosphosulphate reductase" evidence="1">
    <location>
        <begin position="61"/>
        <end position="312"/>
    </location>
</feature>
<dbReference type="EMBL" id="JABMCC010000089">
    <property type="protein sequence ID" value="NUU52989.1"/>
    <property type="molecule type" value="Genomic_DNA"/>
</dbReference>
<dbReference type="InterPro" id="IPR002500">
    <property type="entry name" value="PAPS_reduct_dom"/>
</dbReference>
<dbReference type="Gene3D" id="3.40.50.620">
    <property type="entry name" value="HUPs"/>
    <property type="match status" value="1"/>
</dbReference>
<dbReference type="InterPro" id="IPR050128">
    <property type="entry name" value="Sulfate_adenylyltrnsfr_sub2"/>
</dbReference>
<reference evidence="2 3" key="1">
    <citation type="submission" date="2020-05" db="EMBL/GenBank/DDBJ databases">
        <title>Genome Sequencing of Type Strains.</title>
        <authorList>
            <person name="Lemaire J.F."/>
            <person name="Inderbitzin P."/>
            <person name="Gregorio O.A."/>
            <person name="Collins S.B."/>
            <person name="Wespe N."/>
            <person name="Knight-Connoni V."/>
        </authorList>
    </citation>
    <scope>NUCLEOTIDE SEQUENCE [LARGE SCALE GENOMIC DNA]</scope>
    <source>
        <strain evidence="2 3">DSM 19942</strain>
    </source>
</reference>
<protein>
    <submittedName>
        <fullName evidence="2">Phosphoadenosine phosphosulfate reductase family protein</fullName>
    </submittedName>
</protein>
<dbReference type="Pfam" id="PF01507">
    <property type="entry name" value="PAPS_reduct"/>
    <property type="match status" value="1"/>
</dbReference>
<accession>A0ABX2MF21</accession>
<gene>
    <name evidence="2" type="ORF">HP548_02620</name>
</gene>
<evidence type="ECO:0000313" key="2">
    <source>
        <dbReference type="EMBL" id="NUU52989.1"/>
    </source>
</evidence>
<comment type="caution">
    <text evidence="2">The sequence shown here is derived from an EMBL/GenBank/DDBJ whole genome shotgun (WGS) entry which is preliminary data.</text>
</comment>
<dbReference type="InterPro" id="IPR014729">
    <property type="entry name" value="Rossmann-like_a/b/a_fold"/>
</dbReference>
<proteinExistence type="predicted"/>
<organism evidence="2 3">
    <name type="scientific">Paenibacillus taichungensis</name>
    <dbReference type="NCBI Taxonomy" id="484184"/>
    <lineage>
        <taxon>Bacteria</taxon>
        <taxon>Bacillati</taxon>
        <taxon>Bacillota</taxon>
        <taxon>Bacilli</taxon>
        <taxon>Bacillales</taxon>
        <taxon>Paenibacillaceae</taxon>
        <taxon>Paenibacillus</taxon>
    </lineage>
</organism>
<dbReference type="PANTHER" id="PTHR43196">
    <property type="entry name" value="SULFATE ADENYLYLTRANSFERASE SUBUNIT 2"/>
    <property type="match status" value="1"/>
</dbReference>
<sequence length="406" mass="46389">MVLRDRDCTMNSPIVHGNKPALIYGQNICIQPSVPGREDTPHMRKHYLGHLDPLESYTTFFVLFSGGKDSVASVLNLLETGVPRSKIVLIHHDIDGGSERKMDWPATKAYCIAFADAFDLEIRFSFREGGFWGEVYRYGSKKPVQFQDADGSMRRIEPVAWQRSQELKMLMDSAEREDDLELFKQYDEELRSYGYRFQFPAKGANLQTRYCSGVLKIEVGSVAIAHQVDTKENCKIMVVSGERRGESTNRSKYNMMELHRTHAPQRRKRIVHHYRNVIDFSEKDIWEVLKRNRVVPHPCYVVGWGRASCACCIFSSPSHFAGIKEILPSYYENIRLAEIELNFTLDNKKSIDEFVGSAKSCVDHNEQKAIHQLLTGEIGPEDILLDHVEEWKYPSGAFRSGVGGPC</sequence>
<dbReference type="Proteomes" id="UP000577724">
    <property type="component" value="Unassembled WGS sequence"/>
</dbReference>
<dbReference type="SUPFAM" id="SSF52402">
    <property type="entry name" value="Adenine nucleotide alpha hydrolases-like"/>
    <property type="match status" value="1"/>
</dbReference>
<dbReference type="PANTHER" id="PTHR43196:SF2">
    <property type="entry name" value="PHOSPHOADENOSINE PHOSPHOSULFATE REDUCTASE"/>
    <property type="match status" value="1"/>
</dbReference>
<keyword evidence="3" id="KW-1185">Reference proteome</keyword>